<proteinExistence type="predicted"/>
<feature type="chain" id="PRO_5012700200" description="Type IX secretion system membrane protein PorP/SprF" evidence="1">
    <location>
        <begin position="24"/>
        <end position="348"/>
    </location>
</feature>
<name>A0A2D0NFF1_FLAN2</name>
<feature type="signal peptide" evidence="1">
    <location>
        <begin position="1"/>
        <end position="23"/>
    </location>
</feature>
<dbReference type="Proteomes" id="UP000223913">
    <property type="component" value="Unassembled WGS sequence"/>
</dbReference>
<organism evidence="2 3">
    <name type="scientific">Flavilitoribacter nigricans (strain ATCC 23147 / DSM 23189 / NBRC 102662 / NCIMB 1420 / SS-2)</name>
    <name type="common">Lewinella nigricans</name>
    <dbReference type="NCBI Taxonomy" id="1122177"/>
    <lineage>
        <taxon>Bacteria</taxon>
        <taxon>Pseudomonadati</taxon>
        <taxon>Bacteroidota</taxon>
        <taxon>Saprospiria</taxon>
        <taxon>Saprospirales</taxon>
        <taxon>Lewinellaceae</taxon>
        <taxon>Flavilitoribacter</taxon>
    </lineage>
</organism>
<evidence type="ECO:0000256" key="1">
    <source>
        <dbReference type="SAM" id="SignalP"/>
    </source>
</evidence>
<dbReference type="RefSeq" id="WP_099149431.1">
    <property type="nucleotide sequence ID" value="NZ_PDUD01000011.1"/>
</dbReference>
<sequence>MKSSVKIFTLLIFLVGTQLTTMAQDPVFSQFFAAPLQLNPAFTGTSFAPRITFNYRNQYANWLGGAAYSTYAVAYEQPVEALNSGFGLMLIGDSAGQGIYKTNRASAFYSYQVRMNDDFAVKFGVQAGLIQTRINWERLLFGDQIDPINGPVGPDGSVDPSAEQRPDQLTKTSFDVSAGMLVYKGAFYGGVSLKHLSTPDESILGLNQNLSAGLPMRMTVHAGAEIPLLRGNNLSAPTFISPNLMFVKQGEFGQIDAGAYAGFGKIFAGSWYRHTFSNPDAVIVMIGYREGVLRIGYSYDQTISRLAAAPGGTGGTHEISITINFEDSYDLKRKRRSARYNDCFNMFR</sequence>
<dbReference type="EMBL" id="PDUD01000011">
    <property type="protein sequence ID" value="PHN07096.1"/>
    <property type="molecule type" value="Genomic_DNA"/>
</dbReference>
<protein>
    <recommendedName>
        <fullName evidence="4">Type IX secretion system membrane protein PorP/SprF</fullName>
    </recommendedName>
</protein>
<evidence type="ECO:0008006" key="4">
    <source>
        <dbReference type="Google" id="ProtNLM"/>
    </source>
</evidence>
<dbReference type="NCBIfam" id="TIGR03519">
    <property type="entry name" value="T9SS_PorP_fam"/>
    <property type="match status" value="1"/>
</dbReference>
<comment type="caution">
    <text evidence="2">The sequence shown here is derived from an EMBL/GenBank/DDBJ whole genome shotgun (WGS) entry which is preliminary data.</text>
</comment>
<dbReference type="AlphaFoldDB" id="A0A2D0NFF1"/>
<keyword evidence="3" id="KW-1185">Reference proteome</keyword>
<reference evidence="2 3" key="1">
    <citation type="submission" date="2017-10" db="EMBL/GenBank/DDBJ databases">
        <title>The draft genome sequence of Lewinella nigricans NBRC 102662.</title>
        <authorList>
            <person name="Wang K."/>
        </authorList>
    </citation>
    <scope>NUCLEOTIDE SEQUENCE [LARGE SCALE GENOMIC DNA]</scope>
    <source>
        <strain evidence="2 3">NBRC 102662</strain>
    </source>
</reference>
<dbReference type="Pfam" id="PF11751">
    <property type="entry name" value="PorP_SprF"/>
    <property type="match status" value="1"/>
</dbReference>
<keyword evidence="1" id="KW-0732">Signal</keyword>
<dbReference type="OrthoDB" id="1186563at2"/>
<gene>
    <name evidence="2" type="ORF">CRP01_07645</name>
</gene>
<evidence type="ECO:0000313" key="2">
    <source>
        <dbReference type="EMBL" id="PHN07096.1"/>
    </source>
</evidence>
<accession>A0A2D0NFF1</accession>
<evidence type="ECO:0000313" key="3">
    <source>
        <dbReference type="Proteomes" id="UP000223913"/>
    </source>
</evidence>
<dbReference type="InterPro" id="IPR019861">
    <property type="entry name" value="PorP/SprF_Bacteroidetes"/>
</dbReference>